<dbReference type="RefSeq" id="WP_219237556.1">
    <property type="nucleotide sequence ID" value="NZ_JAHWZX010000004.1"/>
</dbReference>
<keyword evidence="3" id="KW-1185">Reference proteome</keyword>
<gene>
    <name evidence="2" type="ORF">KY084_06120</name>
</gene>
<keyword evidence="1" id="KW-0732">Signal</keyword>
<dbReference type="Proteomes" id="UP001197214">
    <property type="component" value="Unassembled WGS sequence"/>
</dbReference>
<comment type="caution">
    <text evidence="2">The sequence shown here is derived from an EMBL/GenBank/DDBJ whole genome shotgun (WGS) entry which is preliminary data.</text>
</comment>
<name>A0ABS6XJR4_9SPHN</name>
<protein>
    <submittedName>
        <fullName evidence="2">Uncharacterized protein</fullName>
    </submittedName>
</protein>
<evidence type="ECO:0000313" key="3">
    <source>
        <dbReference type="Proteomes" id="UP001197214"/>
    </source>
</evidence>
<organism evidence="2 3">
    <name type="scientific">Stakelama flava</name>
    <dbReference type="NCBI Taxonomy" id="2860338"/>
    <lineage>
        <taxon>Bacteria</taxon>
        <taxon>Pseudomonadati</taxon>
        <taxon>Pseudomonadota</taxon>
        <taxon>Alphaproteobacteria</taxon>
        <taxon>Sphingomonadales</taxon>
        <taxon>Sphingomonadaceae</taxon>
        <taxon>Stakelama</taxon>
    </lineage>
</organism>
<dbReference type="EMBL" id="JAHWZX010000004">
    <property type="protein sequence ID" value="MBW4330449.1"/>
    <property type="molecule type" value="Genomic_DNA"/>
</dbReference>
<accession>A0ABS6XJR4</accession>
<feature type="signal peptide" evidence="1">
    <location>
        <begin position="1"/>
        <end position="22"/>
    </location>
</feature>
<evidence type="ECO:0000313" key="2">
    <source>
        <dbReference type="EMBL" id="MBW4330449.1"/>
    </source>
</evidence>
<sequence length="129" mass="13510">MSRLLRLLPAAPLLFLAPPLWAAEGEAAGAGVTQLDPFHVPIVDGSRIVGRLDLLVAVEPDAQGHGPIVQPVVRAALFSAMIEFARLHASTRLPIDVGALSGALDNAVQQAHGGAGKVLLLEVRTYPDQ</sequence>
<feature type="chain" id="PRO_5047527531" evidence="1">
    <location>
        <begin position="23"/>
        <end position="129"/>
    </location>
</feature>
<evidence type="ECO:0000256" key="1">
    <source>
        <dbReference type="SAM" id="SignalP"/>
    </source>
</evidence>
<proteinExistence type="predicted"/>
<reference evidence="2 3" key="1">
    <citation type="submission" date="2021-07" db="EMBL/GenBank/DDBJ databases">
        <title>Stakelama flava sp. nov., a novel endophytic bacterium isolated from branch of Kandelia candel.</title>
        <authorList>
            <person name="Tuo L."/>
        </authorList>
    </citation>
    <scope>NUCLEOTIDE SEQUENCE [LARGE SCALE GENOMIC DNA]</scope>
    <source>
        <strain evidence="2 3">CBK3Z-3</strain>
    </source>
</reference>